<dbReference type="GO" id="GO:0000151">
    <property type="term" value="C:ubiquitin ligase complex"/>
    <property type="evidence" value="ECO:0007669"/>
    <property type="project" value="TreeGrafter"/>
</dbReference>
<evidence type="ECO:0000256" key="1">
    <source>
        <dbReference type="SAM" id="MobiDB-lite"/>
    </source>
</evidence>
<dbReference type="GO" id="GO:0061630">
    <property type="term" value="F:ubiquitin protein ligase activity"/>
    <property type="evidence" value="ECO:0007669"/>
    <property type="project" value="TreeGrafter"/>
</dbReference>
<dbReference type="PANTHER" id="PTHR31531:SF2">
    <property type="entry name" value="E3 UBIQUITIN-PROTEIN LIGASE E3D"/>
    <property type="match status" value="1"/>
</dbReference>
<feature type="region of interest" description="Disordered" evidence="1">
    <location>
        <begin position="454"/>
        <end position="482"/>
    </location>
</feature>
<dbReference type="GO" id="GO:0000209">
    <property type="term" value="P:protein polyubiquitination"/>
    <property type="evidence" value="ECO:0007669"/>
    <property type="project" value="TreeGrafter"/>
</dbReference>
<keyword evidence="3" id="KW-1185">Reference proteome</keyword>
<accession>A0A9Q8Z6C7</accession>
<dbReference type="GO" id="GO:0006513">
    <property type="term" value="P:protein monoubiquitination"/>
    <property type="evidence" value="ECO:0007669"/>
    <property type="project" value="TreeGrafter"/>
</dbReference>
<organism evidence="2 3">
    <name type="scientific">Curvularia clavata</name>
    <dbReference type="NCBI Taxonomy" id="95742"/>
    <lineage>
        <taxon>Eukaryota</taxon>
        <taxon>Fungi</taxon>
        <taxon>Dikarya</taxon>
        <taxon>Ascomycota</taxon>
        <taxon>Pezizomycotina</taxon>
        <taxon>Dothideomycetes</taxon>
        <taxon>Pleosporomycetidae</taxon>
        <taxon>Pleosporales</taxon>
        <taxon>Pleosporineae</taxon>
        <taxon>Pleosporaceae</taxon>
        <taxon>Curvularia</taxon>
    </lineage>
</organism>
<dbReference type="VEuPathDB" id="FungiDB:yc1106_04460"/>
<evidence type="ECO:0008006" key="4">
    <source>
        <dbReference type="Google" id="ProtNLM"/>
    </source>
</evidence>
<dbReference type="EMBL" id="CP089276">
    <property type="protein sequence ID" value="USP77186.1"/>
    <property type="molecule type" value="Genomic_DNA"/>
</dbReference>
<dbReference type="Proteomes" id="UP001056012">
    <property type="component" value="Chromosome 3"/>
</dbReference>
<evidence type="ECO:0000313" key="3">
    <source>
        <dbReference type="Proteomes" id="UP001056012"/>
    </source>
</evidence>
<protein>
    <recommendedName>
        <fullName evidence="4">Ubiquitin-conjugating enzyme E2-binding protein</fullName>
    </recommendedName>
</protein>
<name>A0A9Q8Z6C7_CURCL</name>
<reference evidence="2" key="1">
    <citation type="submission" date="2021-12" db="EMBL/GenBank/DDBJ databases">
        <title>Curvularia clavata genome.</title>
        <authorList>
            <person name="Cao Y."/>
        </authorList>
    </citation>
    <scope>NUCLEOTIDE SEQUENCE</scope>
    <source>
        <strain evidence="2">Yc1106</strain>
    </source>
</reference>
<dbReference type="OrthoDB" id="386949at2759"/>
<feature type="compositionally biased region" description="Acidic residues" evidence="1">
    <location>
        <begin position="458"/>
        <end position="473"/>
    </location>
</feature>
<dbReference type="Pfam" id="PF09814">
    <property type="entry name" value="HECT_2"/>
    <property type="match status" value="1"/>
</dbReference>
<dbReference type="PANTHER" id="PTHR31531">
    <property type="entry name" value="E3 UBIQUITIN-PROTEIN LIGASE E3D FAMILY MEMBER"/>
    <property type="match status" value="1"/>
</dbReference>
<dbReference type="GO" id="GO:0005829">
    <property type="term" value="C:cytosol"/>
    <property type="evidence" value="ECO:0007669"/>
    <property type="project" value="TreeGrafter"/>
</dbReference>
<dbReference type="GO" id="GO:0031624">
    <property type="term" value="F:ubiquitin conjugating enzyme binding"/>
    <property type="evidence" value="ECO:0007669"/>
    <property type="project" value="TreeGrafter"/>
</dbReference>
<gene>
    <name evidence="2" type="ORF">yc1106_04460</name>
</gene>
<sequence>MSRPLLPESAYEALGLSPEAIKDLMNPKPAPEPTKVHAPNLLQSDEDNARPMLPNETSITLYAELLLHIRTVTLFASLRTNHSRQTDAKLSADGSYITVSHEGQSATIRLPINVKGGGDAALELPSRPPSKELTLRLQLEEKDGSDLLGALQRQDRQANIVPWDGASLNDAKDVEIVCKSCSSVIVPKGKIQQWKDLPNENWAEMMDFWHCHKPDEHHLHDHTHEHAIGQKGYAAGNRLQAKEGVGFVDLTSFLLTETDCEGTQLKTEGAESSSVACKHCQQMIGNQDPTAGGWRIRKWNVSINSSAPSLPAHSYTIQKWISARLLYLIENTAVRKFHIHAALPPHSEGPTPSLLIWVFTPDLLFSSSIPSPNRLDPTRTMKVFYQKQTWQPLKPGEAENASIEDVEFPEDLYTELDRALQQSQRLLPPTAKKFQGWDVGLLERFEVVEAGMGHVVEESEESNDDDGKEDENEYGIPSEPVD</sequence>
<dbReference type="GO" id="GO:0030332">
    <property type="term" value="F:cyclin binding"/>
    <property type="evidence" value="ECO:0007669"/>
    <property type="project" value="TreeGrafter"/>
</dbReference>
<dbReference type="InterPro" id="IPR019193">
    <property type="entry name" value="UBQ-conj_enz_E2-bd_prot"/>
</dbReference>
<evidence type="ECO:0000313" key="2">
    <source>
        <dbReference type="EMBL" id="USP77186.1"/>
    </source>
</evidence>
<dbReference type="GO" id="GO:0051865">
    <property type="term" value="P:protein autoubiquitination"/>
    <property type="evidence" value="ECO:0007669"/>
    <property type="project" value="TreeGrafter"/>
</dbReference>
<proteinExistence type="predicted"/>
<dbReference type="AlphaFoldDB" id="A0A9Q8Z6C7"/>
<dbReference type="GO" id="GO:0005634">
    <property type="term" value="C:nucleus"/>
    <property type="evidence" value="ECO:0007669"/>
    <property type="project" value="TreeGrafter"/>
</dbReference>
<dbReference type="GO" id="GO:0043161">
    <property type="term" value="P:proteasome-mediated ubiquitin-dependent protein catabolic process"/>
    <property type="evidence" value="ECO:0007669"/>
    <property type="project" value="TreeGrafter"/>
</dbReference>